<protein>
    <recommendedName>
        <fullName evidence="4">Peritrophin type-A domain protein 2</fullName>
    </recommendedName>
</protein>
<organism evidence="2 3">
    <name type="scientific">Mythimna separata</name>
    <name type="common">Oriental armyworm</name>
    <name type="synonym">Pseudaletia separata</name>
    <dbReference type="NCBI Taxonomy" id="271217"/>
    <lineage>
        <taxon>Eukaryota</taxon>
        <taxon>Metazoa</taxon>
        <taxon>Ecdysozoa</taxon>
        <taxon>Arthropoda</taxon>
        <taxon>Hexapoda</taxon>
        <taxon>Insecta</taxon>
        <taxon>Pterygota</taxon>
        <taxon>Neoptera</taxon>
        <taxon>Endopterygota</taxon>
        <taxon>Lepidoptera</taxon>
        <taxon>Glossata</taxon>
        <taxon>Ditrysia</taxon>
        <taxon>Noctuoidea</taxon>
        <taxon>Noctuidae</taxon>
        <taxon>Noctuinae</taxon>
        <taxon>Hadenini</taxon>
        <taxon>Mythimna</taxon>
    </lineage>
</organism>
<dbReference type="EMBL" id="JARGEI010000021">
    <property type="protein sequence ID" value="KAJ8712296.1"/>
    <property type="molecule type" value="Genomic_DNA"/>
</dbReference>
<feature type="chain" id="PRO_5042149561" description="Peritrophin type-A domain protein 2" evidence="1">
    <location>
        <begin position="22"/>
        <end position="148"/>
    </location>
</feature>
<evidence type="ECO:0000313" key="2">
    <source>
        <dbReference type="EMBL" id="KAJ8712296.1"/>
    </source>
</evidence>
<evidence type="ECO:0008006" key="4">
    <source>
        <dbReference type="Google" id="ProtNLM"/>
    </source>
</evidence>
<sequence>MSAKIVLVLCALIAWVSSVPAQPGAGIGAWGGGGGGWGGAAGWGGAGAGAWGGIGAGAGAGANPWIPPWVSAAPWYPQWVPCTVIGSTCVDCNTKVVCTKVGGLQRACTDPTLPYCNAGACSATPSAECAAPAVNANDAVAPRTVATV</sequence>
<accession>A0AAD8DNR8</accession>
<feature type="signal peptide" evidence="1">
    <location>
        <begin position="1"/>
        <end position="21"/>
    </location>
</feature>
<evidence type="ECO:0000313" key="3">
    <source>
        <dbReference type="Proteomes" id="UP001231518"/>
    </source>
</evidence>
<evidence type="ECO:0000256" key="1">
    <source>
        <dbReference type="SAM" id="SignalP"/>
    </source>
</evidence>
<proteinExistence type="predicted"/>
<name>A0AAD8DNR8_MYTSE</name>
<keyword evidence="1" id="KW-0732">Signal</keyword>
<dbReference type="AlphaFoldDB" id="A0AAD8DNR8"/>
<gene>
    <name evidence="2" type="ORF">PYW07_005138</name>
</gene>
<keyword evidence="3" id="KW-1185">Reference proteome</keyword>
<reference evidence="2" key="1">
    <citation type="submission" date="2023-03" db="EMBL/GenBank/DDBJ databases">
        <title>Chromosome-level genomes of two armyworms, Mythimna separata and Mythimna loreyi, provide insights into the biosynthesis and reception of sex pheromones.</title>
        <authorList>
            <person name="Zhao H."/>
        </authorList>
    </citation>
    <scope>NUCLEOTIDE SEQUENCE</scope>
    <source>
        <strain evidence="2">BeijingLab</strain>
        <tissue evidence="2">Pupa</tissue>
    </source>
</reference>
<comment type="caution">
    <text evidence="2">The sequence shown here is derived from an EMBL/GenBank/DDBJ whole genome shotgun (WGS) entry which is preliminary data.</text>
</comment>
<dbReference type="Proteomes" id="UP001231518">
    <property type="component" value="Chromosome 17"/>
</dbReference>